<protein>
    <recommendedName>
        <fullName evidence="1">Endonuclease/exonuclease/phosphatase domain-containing protein</fullName>
    </recommendedName>
</protein>
<dbReference type="Proteomes" id="UP001431783">
    <property type="component" value="Unassembled WGS sequence"/>
</dbReference>
<dbReference type="Gene3D" id="3.60.10.10">
    <property type="entry name" value="Endonuclease/exonuclease/phosphatase"/>
    <property type="match status" value="1"/>
</dbReference>
<sequence length="126" mass="14506">MFCIKFVLDNKKVTIVSVYRSPTGDYELFLENLSYVLQCCCDDSDHVFICDDLNIDYLSESSYKQHLLDLLDCFDLKVATSKPSRVFSNIRGKTSISQIDYIITSSNIQPYSEDVIETHFSDHRAI</sequence>
<dbReference type="AlphaFoldDB" id="A0AAW1VF21"/>
<dbReference type="InterPro" id="IPR005135">
    <property type="entry name" value="Endo/exonuclease/phosphatase"/>
</dbReference>
<comment type="caution">
    <text evidence="2">The sequence shown here is derived from an EMBL/GenBank/DDBJ whole genome shotgun (WGS) entry which is preliminary data.</text>
</comment>
<keyword evidence="3" id="KW-1185">Reference proteome</keyword>
<dbReference type="SUPFAM" id="SSF56219">
    <property type="entry name" value="DNase I-like"/>
    <property type="match status" value="1"/>
</dbReference>
<proteinExistence type="predicted"/>
<evidence type="ECO:0000259" key="1">
    <source>
        <dbReference type="Pfam" id="PF14529"/>
    </source>
</evidence>
<dbReference type="InterPro" id="IPR036691">
    <property type="entry name" value="Endo/exonu/phosph_ase_sf"/>
</dbReference>
<dbReference type="PANTHER" id="PTHR33776:SF4">
    <property type="entry name" value="ENDONUCLEASE_EXONUCLEASE_PHOSPHATASE DOMAIN-CONTAINING PROTEIN"/>
    <property type="match status" value="1"/>
</dbReference>
<evidence type="ECO:0000313" key="3">
    <source>
        <dbReference type="Proteomes" id="UP001431783"/>
    </source>
</evidence>
<feature type="domain" description="Endonuclease/exonuclease/phosphatase" evidence="1">
    <location>
        <begin position="14"/>
        <end position="126"/>
    </location>
</feature>
<reference evidence="2 3" key="1">
    <citation type="submission" date="2023-03" db="EMBL/GenBank/DDBJ databases">
        <title>Genome insight into feeding habits of ladybird beetles.</title>
        <authorList>
            <person name="Li H.-S."/>
            <person name="Huang Y.-H."/>
            <person name="Pang H."/>
        </authorList>
    </citation>
    <scope>NUCLEOTIDE SEQUENCE [LARGE SCALE GENOMIC DNA]</scope>
    <source>
        <strain evidence="2">SYSU_2023b</strain>
        <tissue evidence="2">Whole body</tissue>
    </source>
</reference>
<dbReference type="EMBL" id="JARQZJ010000130">
    <property type="protein sequence ID" value="KAK9891831.1"/>
    <property type="molecule type" value="Genomic_DNA"/>
</dbReference>
<accession>A0AAW1VF21</accession>
<evidence type="ECO:0000313" key="2">
    <source>
        <dbReference type="EMBL" id="KAK9891831.1"/>
    </source>
</evidence>
<dbReference type="Pfam" id="PF14529">
    <property type="entry name" value="Exo_endo_phos_2"/>
    <property type="match status" value="1"/>
</dbReference>
<gene>
    <name evidence="2" type="ORF">WA026_016630</name>
</gene>
<organism evidence="2 3">
    <name type="scientific">Henosepilachna vigintioctopunctata</name>
    <dbReference type="NCBI Taxonomy" id="420089"/>
    <lineage>
        <taxon>Eukaryota</taxon>
        <taxon>Metazoa</taxon>
        <taxon>Ecdysozoa</taxon>
        <taxon>Arthropoda</taxon>
        <taxon>Hexapoda</taxon>
        <taxon>Insecta</taxon>
        <taxon>Pterygota</taxon>
        <taxon>Neoptera</taxon>
        <taxon>Endopterygota</taxon>
        <taxon>Coleoptera</taxon>
        <taxon>Polyphaga</taxon>
        <taxon>Cucujiformia</taxon>
        <taxon>Coccinelloidea</taxon>
        <taxon>Coccinellidae</taxon>
        <taxon>Epilachninae</taxon>
        <taxon>Epilachnini</taxon>
        <taxon>Henosepilachna</taxon>
    </lineage>
</organism>
<name>A0AAW1VF21_9CUCU</name>
<dbReference type="GO" id="GO:0003824">
    <property type="term" value="F:catalytic activity"/>
    <property type="evidence" value="ECO:0007669"/>
    <property type="project" value="InterPro"/>
</dbReference>
<dbReference type="PANTHER" id="PTHR33776">
    <property type="entry name" value="ENDO/EXONUCLEASE/PHOSPHATASE DOMAIN-CONTAINING PROTEIN"/>
    <property type="match status" value="1"/>
</dbReference>